<comment type="caution">
    <text evidence="1">The sequence shown here is derived from an EMBL/GenBank/DDBJ whole genome shotgun (WGS) entry which is preliminary data.</text>
</comment>
<gene>
    <name evidence="1" type="ORF">A2Z67_05235</name>
</gene>
<sequence length="109" mass="12564">MWLFTRDGFLSIVEHNDKPDMLIVRSRFNGHIERIFGDLAGKVEKDAGTDYEYRAEIRKAKVAEVIAQMVLDIDYGNFKNELGKLNKVDSLYIARSWATYEVVNGNYEA</sequence>
<name>A0A1F7X2K9_9BACT</name>
<dbReference type="Proteomes" id="UP000176939">
    <property type="component" value="Unassembled WGS sequence"/>
</dbReference>
<evidence type="ECO:0000313" key="2">
    <source>
        <dbReference type="Proteomes" id="UP000176939"/>
    </source>
</evidence>
<reference evidence="1 2" key="1">
    <citation type="journal article" date="2016" name="Nat. Commun.">
        <title>Thousands of microbial genomes shed light on interconnected biogeochemical processes in an aquifer system.</title>
        <authorList>
            <person name="Anantharaman K."/>
            <person name="Brown C.T."/>
            <person name="Hug L.A."/>
            <person name="Sharon I."/>
            <person name="Castelle C.J."/>
            <person name="Probst A.J."/>
            <person name="Thomas B.C."/>
            <person name="Singh A."/>
            <person name="Wilkins M.J."/>
            <person name="Karaoz U."/>
            <person name="Brodie E.L."/>
            <person name="Williams K.H."/>
            <person name="Hubbard S.S."/>
            <person name="Banfield J.F."/>
        </authorList>
    </citation>
    <scope>NUCLEOTIDE SEQUENCE [LARGE SCALE GENOMIC DNA]</scope>
</reference>
<accession>A0A1F7X2K9</accession>
<evidence type="ECO:0000313" key="1">
    <source>
        <dbReference type="EMBL" id="OGM09316.1"/>
    </source>
</evidence>
<proteinExistence type="predicted"/>
<dbReference type="AlphaFoldDB" id="A0A1F7X2K9"/>
<protein>
    <submittedName>
        <fullName evidence="1">Uncharacterized protein</fullName>
    </submittedName>
</protein>
<dbReference type="EMBL" id="MGFQ01000024">
    <property type="protein sequence ID" value="OGM09316.1"/>
    <property type="molecule type" value="Genomic_DNA"/>
</dbReference>
<organism evidence="1 2">
    <name type="scientific">Candidatus Woesebacteria bacterium RBG_13_36_22</name>
    <dbReference type="NCBI Taxonomy" id="1802478"/>
    <lineage>
        <taxon>Bacteria</taxon>
        <taxon>Candidatus Woeseibacteriota</taxon>
    </lineage>
</organism>